<dbReference type="SUPFAM" id="SSF52540">
    <property type="entry name" value="P-loop containing nucleoside triphosphate hydrolases"/>
    <property type="match status" value="2"/>
</dbReference>
<reference evidence="4 5" key="1">
    <citation type="journal article" date="2018" name="Nat. Ecol. Evol.">
        <title>Genomic signatures of mitonuclear coevolution across populations of Tigriopus californicus.</title>
        <authorList>
            <person name="Barreto F.S."/>
            <person name="Watson E.T."/>
            <person name="Lima T.G."/>
            <person name="Willett C.S."/>
            <person name="Edmands S."/>
            <person name="Li W."/>
            <person name="Burton R.S."/>
        </authorList>
    </citation>
    <scope>NUCLEOTIDE SEQUENCE [LARGE SCALE GENOMIC DNA]</scope>
    <source>
        <strain evidence="4 5">San Diego</strain>
    </source>
</reference>
<evidence type="ECO:0000256" key="2">
    <source>
        <dbReference type="ARBA" id="ARBA00022679"/>
    </source>
</evidence>
<dbReference type="Pfam" id="PF00685">
    <property type="entry name" value="Sulfotransfer_1"/>
    <property type="match status" value="2"/>
</dbReference>
<dbReference type="AlphaFoldDB" id="A0A553PSZ0"/>
<evidence type="ECO:0000313" key="4">
    <source>
        <dbReference type="EMBL" id="TRY80786.1"/>
    </source>
</evidence>
<feature type="domain" description="Sulfotransferase" evidence="3">
    <location>
        <begin position="109"/>
        <end position="136"/>
    </location>
</feature>
<evidence type="ECO:0000259" key="3">
    <source>
        <dbReference type="Pfam" id="PF00685"/>
    </source>
</evidence>
<keyword evidence="2" id="KW-0808">Transferase</keyword>
<evidence type="ECO:0000313" key="5">
    <source>
        <dbReference type="Proteomes" id="UP000318571"/>
    </source>
</evidence>
<proteinExistence type="inferred from homology"/>
<dbReference type="Gene3D" id="3.40.50.300">
    <property type="entry name" value="P-loop containing nucleotide triphosphate hydrolases"/>
    <property type="match status" value="2"/>
</dbReference>
<sequence>MEVTQDDIWIVTYPKCGTTWTQVRKKVFLGEIVEYLLYDMEKEFVLLFRFVSIILREFNITKVIPGEFGLQMAMGSYSFIKMSCILGRLFLPKAYEKDAKGIYNMEVTQDDTWIVTYPKCGTTWTQWYTYAEIQRTSAFHFTIIALSLAT</sequence>
<feature type="domain" description="Sulfotransferase" evidence="3">
    <location>
        <begin position="5"/>
        <end position="22"/>
    </location>
</feature>
<dbReference type="EMBL" id="VCGU01000001">
    <property type="protein sequence ID" value="TRY80786.1"/>
    <property type="molecule type" value="Genomic_DNA"/>
</dbReference>
<comment type="caution">
    <text evidence="4">The sequence shown here is derived from an EMBL/GenBank/DDBJ whole genome shotgun (WGS) entry which is preliminary data.</text>
</comment>
<organism evidence="4 5">
    <name type="scientific">Tigriopus californicus</name>
    <name type="common">Marine copepod</name>
    <dbReference type="NCBI Taxonomy" id="6832"/>
    <lineage>
        <taxon>Eukaryota</taxon>
        <taxon>Metazoa</taxon>
        <taxon>Ecdysozoa</taxon>
        <taxon>Arthropoda</taxon>
        <taxon>Crustacea</taxon>
        <taxon>Multicrustacea</taxon>
        <taxon>Hexanauplia</taxon>
        <taxon>Copepoda</taxon>
        <taxon>Harpacticoida</taxon>
        <taxon>Harpacticidae</taxon>
        <taxon>Tigriopus</taxon>
    </lineage>
</organism>
<protein>
    <recommendedName>
        <fullName evidence="3">Sulfotransferase domain-containing protein</fullName>
    </recommendedName>
</protein>
<dbReference type="GO" id="GO:0008146">
    <property type="term" value="F:sulfotransferase activity"/>
    <property type="evidence" value="ECO:0007669"/>
    <property type="project" value="InterPro"/>
</dbReference>
<accession>A0A553PSZ0</accession>
<dbReference type="PANTHER" id="PTHR11783">
    <property type="entry name" value="SULFOTRANSFERASE SULT"/>
    <property type="match status" value="1"/>
</dbReference>
<dbReference type="InterPro" id="IPR027417">
    <property type="entry name" value="P-loop_NTPase"/>
</dbReference>
<dbReference type="InterPro" id="IPR000863">
    <property type="entry name" value="Sulfotransferase_dom"/>
</dbReference>
<comment type="similarity">
    <text evidence="1">Belongs to the sulfotransferase 1 family.</text>
</comment>
<gene>
    <name evidence="4" type="ORF">TCAL_15445</name>
</gene>
<keyword evidence="5" id="KW-1185">Reference proteome</keyword>
<dbReference type="Proteomes" id="UP000318571">
    <property type="component" value="Chromosome 12"/>
</dbReference>
<evidence type="ECO:0000256" key="1">
    <source>
        <dbReference type="ARBA" id="ARBA00005771"/>
    </source>
</evidence>
<feature type="non-terminal residue" evidence="4">
    <location>
        <position position="150"/>
    </location>
</feature>
<name>A0A553PSZ0_TIGCA</name>